<dbReference type="Proteomes" id="UP000829829">
    <property type="component" value="Chromosome 1"/>
</dbReference>
<gene>
    <name evidence="1" type="ORF">MAL03_03010</name>
</gene>
<organism evidence="1 2">
    <name type="scientific">Leptospira noguchii</name>
    <dbReference type="NCBI Taxonomy" id="28182"/>
    <lineage>
        <taxon>Bacteria</taxon>
        <taxon>Pseudomonadati</taxon>
        <taxon>Spirochaetota</taxon>
        <taxon>Spirochaetia</taxon>
        <taxon>Leptospirales</taxon>
        <taxon>Leptospiraceae</taxon>
        <taxon>Leptospira</taxon>
    </lineage>
</organism>
<dbReference type="AlphaFoldDB" id="A0AAE9GBT3"/>
<evidence type="ECO:0000313" key="2">
    <source>
        <dbReference type="Proteomes" id="UP000829829"/>
    </source>
</evidence>
<reference evidence="1" key="1">
    <citation type="submission" date="2022-02" db="EMBL/GenBank/DDBJ databases">
        <title>The genetically variable rfb locus in Leptospira is a mobile cassette and a molecular signature of serovar identity.</title>
        <authorList>
            <person name="Nieves C."/>
            <person name="Vincent A.T."/>
            <person name="Zarantonelli L."/>
            <person name="Picardeau M."/>
            <person name="Veyrier F.J."/>
            <person name="Buschiazzo A."/>
        </authorList>
    </citation>
    <scope>NUCLEOTIDE SEQUENCE</scope>
    <source>
        <strain evidence="1">IP1512017</strain>
    </source>
</reference>
<evidence type="ECO:0000313" key="1">
    <source>
        <dbReference type="EMBL" id="UOG57171.1"/>
    </source>
</evidence>
<protein>
    <submittedName>
        <fullName evidence="1">Uncharacterized protein</fullName>
    </submittedName>
</protein>
<dbReference type="EMBL" id="CP091957">
    <property type="protein sequence ID" value="UOG57171.1"/>
    <property type="molecule type" value="Genomic_DNA"/>
</dbReference>
<proteinExistence type="predicted"/>
<sequence length="93" mass="10928">MEFKTKEYARAYYDSPEEDIKNFKMTIRENIFKMIEGKLDKIDFKKLQYQLISDQKVVAVTSQSGYSPITNKAKGFSIPLYFSKVNGKWIISR</sequence>
<name>A0AAE9GBT3_9LEPT</name>
<accession>A0AAE9GBT3</accession>